<evidence type="ECO:0000259" key="1">
    <source>
        <dbReference type="Pfam" id="PF08878"/>
    </source>
</evidence>
<evidence type="ECO:0000313" key="3">
    <source>
        <dbReference type="Proteomes" id="UP000996601"/>
    </source>
</evidence>
<sequence length="258" mass="28593">MPLFNDWCDSDHQQDGRKHLRRLTELDGGRAAIADRLPDILRSHYDDMERIADDIRDLGFPGAAALLAERLPRTSRARSGELGEILATELVEEQLGFSVPVRRLRYKDGREMALRGDDFIGVRMDAAGDLFLLKGEAKSRAQLAGATISEARMALSRDNGRPTATSLLFIADRLMEREDESATVGRAIRNEVANRAVPATRIDHALFTMSGNATPQALIDDLQAAGPERTHTVIHLRIVDHQEFIRLSYEGALALGND</sequence>
<evidence type="ECO:0000313" key="2">
    <source>
        <dbReference type="EMBL" id="MCQ4634020.1"/>
    </source>
</evidence>
<dbReference type="RefSeq" id="WP_256120629.1">
    <property type="nucleotide sequence ID" value="NZ_WHSB02000016.1"/>
</dbReference>
<organism evidence="2 3">
    <name type="scientific">Shinella lacus</name>
    <dbReference type="NCBI Taxonomy" id="2654216"/>
    <lineage>
        <taxon>Bacteria</taxon>
        <taxon>Pseudomonadati</taxon>
        <taxon>Pseudomonadota</taxon>
        <taxon>Alphaproteobacteria</taxon>
        <taxon>Hyphomicrobiales</taxon>
        <taxon>Rhizobiaceae</taxon>
        <taxon>Shinella</taxon>
    </lineage>
</organism>
<keyword evidence="3" id="KW-1185">Reference proteome</keyword>
<protein>
    <submittedName>
        <fullName evidence="2">DUF1837 domain-containing protein</fullName>
    </submittedName>
</protein>
<name>A0ABT1RFQ4_9HYPH</name>
<dbReference type="Proteomes" id="UP000996601">
    <property type="component" value="Unassembled WGS sequence"/>
</dbReference>
<reference evidence="2" key="1">
    <citation type="submission" date="2021-07" db="EMBL/GenBank/DDBJ databases">
        <title>Shinella sp. nov., a novel member of the genus Shinella from water.</title>
        <authorList>
            <person name="Deng Y."/>
        </authorList>
    </citation>
    <scope>NUCLEOTIDE SEQUENCE</scope>
    <source>
        <strain evidence="2">CPCC 100929</strain>
    </source>
</reference>
<dbReference type="EMBL" id="WHSB02000016">
    <property type="protein sequence ID" value="MCQ4634020.1"/>
    <property type="molecule type" value="Genomic_DNA"/>
</dbReference>
<feature type="domain" description="Anti-bacteriophage protein A/HamA C-terminal" evidence="1">
    <location>
        <begin position="3"/>
        <end position="250"/>
    </location>
</feature>
<accession>A0ABT1RFQ4</accession>
<gene>
    <name evidence="2" type="ORF">GB927_028570</name>
</gene>
<comment type="caution">
    <text evidence="2">The sequence shown here is derived from an EMBL/GenBank/DDBJ whole genome shotgun (WGS) entry which is preliminary data.</text>
</comment>
<proteinExistence type="predicted"/>
<dbReference type="InterPro" id="IPR014976">
    <property type="entry name" value="AbpA_HamA_C"/>
</dbReference>
<dbReference type="Pfam" id="PF08878">
    <property type="entry name" value="HamA"/>
    <property type="match status" value="1"/>
</dbReference>